<dbReference type="EMBL" id="JAIQCJ010001995">
    <property type="protein sequence ID" value="KAJ8786181.1"/>
    <property type="molecule type" value="Genomic_DNA"/>
</dbReference>
<proteinExistence type="predicted"/>
<evidence type="ECO:0000256" key="1">
    <source>
        <dbReference type="SAM" id="MobiDB-lite"/>
    </source>
</evidence>
<dbReference type="Proteomes" id="UP001159641">
    <property type="component" value="Unassembled WGS sequence"/>
</dbReference>
<comment type="caution">
    <text evidence="2">The sequence shown here is derived from an EMBL/GenBank/DDBJ whole genome shotgun (WGS) entry which is preliminary data.</text>
</comment>
<protein>
    <submittedName>
        <fullName evidence="2">Uncharacterized protein</fullName>
    </submittedName>
</protein>
<accession>A0AB34H3F4</accession>
<name>A0AB34H3F4_ESCRO</name>
<organism evidence="2 3">
    <name type="scientific">Eschrichtius robustus</name>
    <name type="common">California gray whale</name>
    <name type="synonym">Eschrichtius gibbosus</name>
    <dbReference type="NCBI Taxonomy" id="9764"/>
    <lineage>
        <taxon>Eukaryota</taxon>
        <taxon>Metazoa</taxon>
        <taxon>Chordata</taxon>
        <taxon>Craniata</taxon>
        <taxon>Vertebrata</taxon>
        <taxon>Euteleostomi</taxon>
        <taxon>Mammalia</taxon>
        <taxon>Eutheria</taxon>
        <taxon>Laurasiatheria</taxon>
        <taxon>Artiodactyla</taxon>
        <taxon>Whippomorpha</taxon>
        <taxon>Cetacea</taxon>
        <taxon>Mysticeti</taxon>
        <taxon>Eschrichtiidae</taxon>
        <taxon>Eschrichtius</taxon>
    </lineage>
</organism>
<keyword evidence="3" id="KW-1185">Reference proteome</keyword>
<dbReference type="AlphaFoldDB" id="A0AB34H3F4"/>
<gene>
    <name evidence="2" type="ORF">J1605_006401</name>
</gene>
<sequence length="182" mass="19662">GLAAAAVSVPEALAQVRTWGSEKGPRGVGAAGQPRPDPLSPAPTCNPGRANSQHFTDEEKDSEAVVLPDTQLSVNSTKAVISVHLVPSYLQHQAHIRYHMWLLPYWTVLVELAGRIEKTWCKSAPPLRDHPSWADICPSPDSRQRGFEALLLALRKVALRNHVMVAAEPITATRPSSSPSSG</sequence>
<feature type="non-terminal residue" evidence="2">
    <location>
        <position position="1"/>
    </location>
</feature>
<feature type="region of interest" description="Disordered" evidence="1">
    <location>
        <begin position="18"/>
        <end position="60"/>
    </location>
</feature>
<evidence type="ECO:0000313" key="2">
    <source>
        <dbReference type="EMBL" id="KAJ8786181.1"/>
    </source>
</evidence>
<reference evidence="2 3" key="1">
    <citation type="submission" date="2022-11" db="EMBL/GenBank/DDBJ databases">
        <title>Whole genome sequence of Eschrichtius robustus ER-17-0199.</title>
        <authorList>
            <person name="Bruniche-Olsen A."/>
            <person name="Black A.N."/>
            <person name="Fields C.J."/>
            <person name="Walden K."/>
            <person name="Dewoody J.A."/>
        </authorList>
    </citation>
    <scope>NUCLEOTIDE SEQUENCE [LARGE SCALE GENOMIC DNA]</scope>
    <source>
        <strain evidence="2">ER-17-0199</strain>
        <tissue evidence="2">Blubber</tissue>
    </source>
</reference>
<evidence type="ECO:0000313" key="3">
    <source>
        <dbReference type="Proteomes" id="UP001159641"/>
    </source>
</evidence>